<dbReference type="EMBL" id="JAPNTZ010000009">
    <property type="protein sequence ID" value="MCY1141534.1"/>
    <property type="molecule type" value="Genomic_DNA"/>
</dbReference>
<name>A0ABT4B4V2_9ACTN</name>
<reference evidence="1" key="1">
    <citation type="submission" date="2022-11" db="EMBL/GenBank/DDBJ databases">
        <authorList>
            <person name="Somphong A."/>
            <person name="Phongsopitanun W."/>
        </authorList>
    </citation>
    <scope>NUCLEOTIDE SEQUENCE</scope>
    <source>
        <strain evidence="1">Pm04-4</strain>
    </source>
</reference>
<accession>A0ABT4B4V2</accession>
<evidence type="ECO:0000313" key="2">
    <source>
        <dbReference type="Proteomes" id="UP001151002"/>
    </source>
</evidence>
<protein>
    <submittedName>
        <fullName evidence="1">Uncharacterized protein</fullName>
    </submittedName>
</protein>
<evidence type="ECO:0000313" key="1">
    <source>
        <dbReference type="EMBL" id="MCY1141534.1"/>
    </source>
</evidence>
<keyword evidence="2" id="KW-1185">Reference proteome</keyword>
<sequence length="96" mass="10574">MDFKKLGFLISMRMRMLSDLEAARRVASLVDGLARIPRACVLIDSILVIKTEGPAGTNITVRTLSEAEVEILQENPEIQADPDNVLDKLAVAIARR</sequence>
<dbReference type="Proteomes" id="UP001151002">
    <property type="component" value="Unassembled WGS sequence"/>
</dbReference>
<proteinExistence type="predicted"/>
<gene>
    <name evidence="1" type="ORF">OWR29_26350</name>
</gene>
<organism evidence="1 2">
    <name type="scientific">Paractinoplanes pyxinae</name>
    <dbReference type="NCBI Taxonomy" id="2997416"/>
    <lineage>
        <taxon>Bacteria</taxon>
        <taxon>Bacillati</taxon>
        <taxon>Actinomycetota</taxon>
        <taxon>Actinomycetes</taxon>
        <taxon>Micromonosporales</taxon>
        <taxon>Micromonosporaceae</taxon>
        <taxon>Paractinoplanes</taxon>
    </lineage>
</organism>
<dbReference type="RefSeq" id="WP_267565918.1">
    <property type="nucleotide sequence ID" value="NZ_JAPNTZ010000009.1"/>
</dbReference>
<comment type="caution">
    <text evidence="1">The sequence shown here is derived from an EMBL/GenBank/DDBJ whole genome shotgun (WGS) entry which is preliminary data.</text>
</comment>